<dbReference type="Pfam" id="PF15912">
    <property type="entry name" value="VIR_N"/>
    <property type="match status" value="1"/>
</dbReference>
<dbReference type="EnsemblMetazoa" id="GPPI051676-RA">
    <property type="protein sequence ID" value="GPPI051676-PA"/>
    <property type="gene ID" value="GPPI051676"/>
</dbReference>
<protein>
    <recommendedName>
        <fullName evidence="7">Virilizer N-terminal domain-containing protein</fullName>
    </recommendedName>
</protein>
<dbReference type="InterPro" id="IPR031801">
    <property type="entry name" value="VIR_N"/>
</dbReference>
<dbReference type="GO" id="GO:0003723">
    <property type="term" value="F:RNA binding"/>
    <property type="evidence" value="ECO:0007669"/>
    <property type="project" value="TreeGrafter"/>
</dbReference>
<feature type="region of interest" description="Disordered" evidence="6">
    <location>
        <begin position="1759"/>
        <end position="1779"/>
    </location>
</feature>
<name>A0A1B0C7U8_9MUSC</name>
<reference evidence="9" key="1">
    <citation type="submission" date="2015-01" db="EMBL/GenBank/DDBJ databases">
        <authorList>
            <person name="Aksoy S."/>
            <person name="Warren W."/>
            <person name="Wilson R.K."/>
        </authorList>
    </citation>
    <scope>NUCLEOTIDE SEQUENCE [LARGE SCALE GENOMIC DNA]</scope>
    <source>
        <strain evidence="9">IAEA</strain>
    </source>
</reference>
<feature type="compositionally biased region" description="Basic and acidic residues" evidence="6">
    <location>
        <begin position="245"/>
        <end position="272"/>
    </location>
</feature>
<dbReference type="GO" id="GO:0008380">
    <property type="term" value="P:RNA splicing"/>
    <property type="evidence" value="ECO:0007669"/>
    <property type="project" value="UniProtKB-KW"/>
</dbReference>
<dbReference type="InterPro" id="IPR026736">
    <property type="entry name" value="Virilizer"/>
</dbReference>
<feature type="region of interest" description="Disordered" evidence="6">
    <location>
        <begin position="201"/>
        <end position="325"/>
    </location>
</feature>
<dbReference type="EMBL" id="JXJN01031268">
    <property type="status" value="NOT_ANNOTATED_CDS"/>
    <property type="molecule type" value="Genomic_DNA"/>
</dbReference>
<reference evidence="8" key="2">
    <citation type="submission" date="2020-05" db="UniProtKB">
        <authorList>
            <consortium name="EnsemblMetazoa"/>
        </authorList>
    </citation>
    <scope>IDENTIFICATION</scope>
    <source>
        <strain evidence="8">IAEA</strain>
    </source>
</reference>
<evidence type="ECO:0000259" key="7">
    <source>
        <dbReference type="Pfam" id="PF15912"/>
    </source>
</evidence>
<organism evidence="8 9">
    <name type="scientific">Glossina palpalis gambiensis</name>
    <dbReference type="NCBI Taxonomy" id="67801"/>
    <lineage>
        <taxon>Eukaryota</taxon>
        <taxon>Metazoa</taxon>
        <taxon>Ecdysozoa</taxon>
        <taxon>Arthropoda</taxon>
        <taxon>Hexapoda</taxon>
        <taxon>Insecta</taxon>
        <taxon>Pterygota</taxon>
        <taxon>Neoptera</taxon>
        <taxon>Endopterygota</taxon>
        <taxon>Diptera</taxon>
        <taxon>Brachycera</taxon>
        <taxon>Muscomorpha</taxon>
        <taxon>Hippoboscoidea</taxon>
        <taxon>Glossinidae</taxon>
        <taxon>Glossina</taxon>
    </lineage>
</organism>
<dbReference type="VEuPathDB" id="VectorBase:GPPI051676"/>
<evidence type="ECO:0000256" key="6">
    <source>
        <dbReference type="SAM" id="MobiDB-lite"/>
    </source>
</evidence>
<comment type="similarity">
    <text evidence="2">Belongs to the vir family.</text>
</comment>
<evidence type="ECO:0000256" key="1">
    <source>
        <dbReference type="ARBA" id="ARBA00004123"/>
    </source>
</evidence>
<evidence type="ECO:0000256" key="2">
    <source>
        <dbReference type="ARBA" id="ARBA00008371"/>
    </source>
</evidence>
<comment type="subcellular location">
    <subcellularLocation>
        <location evidence="1">Nucleus</location>
    </subcellularLocation>
</comment>
<evidence type="ECO:0000313" key="9">
    <source>
        <dbReference type="Proteomes" id="UP000092460"/>
    </source>
</evidence>
<dbReference type="PANTHER" id="PTHR23185:SF0">
    <property type="entry name" value="PROTEIN VIRILIZER HOMOLOG"/>
    <property type="match status" value="1"/>
</dbReference>
<dbReference type="PANTHER" id="PTHR23185">
    <property type="entry name" value="PROTEIN VIRILIZER HOMOLOG"/>
    <property type="match status" value="1"/>
</dbReference>
<feature type="compositionally biased region" description="Basic and acidic residues" evidence="6">
    <location>
        <begin position="212"/>
        <end position="225"/>
    </location>
</feature>
<feature type="region of interest" description="Disordered" evidence="6">
    <location>
        <begin position="352"/>
        <end position="371"/>
    </location>
</feature>
<keyword evidence="4" id="KW-0508">mRNA splicing</keyword>
<dbReference type="GO" id="GO:0006397">
    <property type="term" value="P:mRNA processing"/>
    <property type="evidence" value="ECO:0007669"/>
    <property type="project" value="UniProtKB-KW"/>
</dbReference>
<evidence type="ECO:0000313" key="8">
    <source>
        <dbReference type="EnsemblMetazoa" id="GPPI051676-PA"/>
    </source>
</evidence>
<sequence length="1876" mass="213056">MGEAEDISELLFFDTFSHEIDTDINLDLVQFPKPVYITQVRIIPLGARVQADFPGGVRLGATNPSKFEIEFFVNDLDMTGASTFETLGQLQYNQNDCIHLECNQKKIPTDGLVLRGWYGTITLAVYGILTNSLTENIASPPPIHSEPEVIEELNNLSNEGIDVDNLKVVDNLKDEWKENELSHRVAAEYDCEAADYEALRSSRGGSGTADAHYCHDSNDERDRERRLRKVSKYSEHSPTTSHIRTRSEGNELEYRECRERDRECEKLTRDWSRSPPDYSRHSRHKRTERSRSDIEESHKWPRTPPISADSPLRPHSPDYSDDEMDGRYKHMNIRSFRCSTDSLNIRPSSVAAAAETPETHVIDDDENPGTPLEQYEPILSDDEIIDDEADEGSNALNEDQTVNDDLEAKWQIVPAIITFDVYEKPLQKFTIDFQEYYQMDVENLKAILEKFDTQTNCTSLEEFSDVLTNQEQRECFVYLCEQLINQLSFISKNIKRRNYVLQQLCECKKRLKRIFHILRVALNFDSASAQTQPVFKIRHIKVGAKLMELLAPCQQLFEYLLQVEKYDPFQPLLSLLNQIFMALSIKLLLLKAMYALMDTKPALQHFLAPEVKGYSLLLGLLQQTQLTRSKYALQSLLKKLHLNEALLSLQETCMQLFVSNNFDSSIEESYQLMDSCIQQLIDAFTKNSLFYQQPRRFLPVSKKFEISLDKPAQRSFANTLQSYLKQHSLGESLLLLISNATTLPSYLLLNITDLLIALMKTGVGLDYLVDDCFETTQLIVSTLLGIESSPKEFEDGENNLEAEVVLFPKSGEVATDIAIEKENPITDSTTSSTAITSPSLVDKLEIPVEQSKGETEVSTSLANNVVYHKEEIQLNKTGSSRLQQLGMELAYKVQTRYHLDAIVYYSSISNDYDSIALACHLHSLYSQTCSVMGRQHTVEVLGLNNHLQIFLNLIQKEQHLQAQRQLVLPGAKYKSPVLSYAVDMVDCCVRYCENLEYLIEHGNHILELAKNHDTFEPSVSAVLQEMFVYLKPLEARNIFAYNDIGSLVEVINRSLEYITTFPGDLIMGLRILRLLAISPNMQVYKSVDTQELKHRYVALQFYAADGLQVLIRVLEKIYTYYEQPGLHAPVLMTLQGLHCCQIILPTLQIMREMLSFAIQCRDADFKDLTAIDHLMKTYNLLHYFPKGSQAAIEVESAKQEIIQTFLAYTQPNEQDEESLHKSLWTQMIREVLKNIDSPASFIPGLLVLAELLPLPLPAPLPTSNSQISSYTLKTQAQRLITERKLWSAHLHPQSAQIARLVENIAPTSFPQLSDLLARTCLQLSDLAPNMTLLISKTLSDLLTAEWRLTQNQPSVQLARLLQFYARLNAYASLKISTLSILTGKLWELFQDILALKCDNEFTMKCQISVHRILESFLDTEISFIATTHLFSSIQKSNQNLNLASALPPKELIPRIVEAIFNNLMSAEVTQEVSALGVRNLVILTEHDITFYHLALILKQKSSEFQRWMLKIIELNESGSYNSNVESLVLLLRSLTQIEELNQSYPTLPVRILKLSPNELACLIGFKADNEKTNLMQRILAILQHHKEEVNDTLRNDIQQLKELMCGVDVKASAHSMELEDVDIIGEPVLPQTESIVTQYDGRPIFCTYEPISDDEQMSASYWLRTLCINDFPAEDFNIQYERVVCDLSELAQECLASETNLSSECKRVLHLSGSPQSNRERTPTAPCFRTRRVEVEPSTGRPEKKIFISSVRGRGFARTAPSRGDLFRSRPPNTSRPPSLHVDDFLALETCGAQPTGPTGYNKIPPLIRGARVGRNRGSRIAAAAVYKAKILRTSSPSTWNKSGSSHFSGVEAHYNTSHFIGRSRGRGMRARPYLR</sequence>
<dbReference type="STRING" id="67801.A0A1B0C7U8"/>
<evidence type="ECO:0000256" key="5">
    <source>
        <dbReference type="ARBA" id="ARBA00023242"/>
    </source>
</evidence>
<feature type="domain" description="Virilizer N-terminal" evidence="7">
    <location>
        <begin position="8"/>
        <end position="287"/>
    </location>
</feature>
<accession>A0A1B0C7U8</accession>
<keyword evidence="5" id="KW-0539">Nucleus</keyword>
<evidence type="ECO:0000256" key="4">
    <source>
        <dbReference type="ARBA" id="ARBA00023187"/>
    </source>
</evidence>
<dbReference type="GO" id="GO:0036396">
    <property type="term" value="C:RNA N6-methyladenosine methyltransferase complex"/>
    <property type="evidence" value="ECO:0007669"/>
    <property type="project" value="TreeGrafter"/>
</dbReference>
<feature type="compositionally biased region" description="Low complexity" evidence="6">
    <location>
        <begin position="1769"/>
        <end position="1779"/>
    </location>
</feature>
<dbReference type="GO" id="GO:0005634">
    <property type="term" value="C:nucleus"/>
    <property type="evidence" value="ECO:0007669"/>
    <property type="project" value="UniProtKB-SubCell"/>
</dbReference>
<proteinExistence type="inferred from homology"/>
<keyword evidence="9" id="KW-1185">Reference proteome</keyword>
<dbReference type="Proteomes" id="UP000092460">
    <property type="component" value="Unassembled WGS sequence"/>
</dbReference>
<keyword evidence="3" id="KW-0507">mRNA processing</keyword>
<evidence type="ECO:0000256" key="3">
    <source>
        <dbReference type="ARBA" id="ARBA00022664"/>
    </source>
</evidence>
<feature type="compositionally biased region" description="Basic and acidic residues" evidence="6">
    <location>
        <begin position="289"/>
        <end position="299"/>
    </location>
</feature>